<comment type="similarity">
    <text evidence="1">Belongs to the peptidase S33 family.</text>
</comment>
<dbReference type="AlphaFoldDB" id="A0A9P5ZA18"/>
<dbReference type="InterPro" id="IPR029058">
    <property type="entry name" value="AB_hydrolase_fold"/>
</dbReference>
<evidence type="ECO:0000256" key="1">
    <source>
        <dbReference type="ARBA" id="ARBA00010088"/>
    </source>
</evidence>
<dbReference type="Proteomes" id="UP000807469">
    <property type="component" value="Unassembled WGS sequence"/>
</dbReference>
<dbReference type="PANTHER" id="PTHR21661">
    <property type="entry name" value="EPOXIDE HYDROLASE 1-RELATED"/>
    <property type="match status" value="1"/>
</dbReference>
<dbReference type="Pfam" id="PF06441">
    <property type="entry name" value="EHN"/>
    <property type="match status" value="1"/>
</dbReference>
<keyword evidence="3" id="KW-0378">Hydrolase</keyword>
<organism evidence="5 6">
    <name type="scientific">Pholiota conissans</name>
    <dbReference type="NCBI Taxonomy" id="109636"/>
    <lineage>
        <taxon>Eukaryota</taxon>
        <taxon>Fungi</taxon>
        <taxon>Dikarya</taxon>
        <taxon>Basidiomycota</taxon>
        <taxon>Agaricomycotina</taxon>
        <taxon>Agaricomycetes</taxon>
        <taxon>Agaricomycetidae</taxon>
        <taxon>Agaricales</taxon>
        <taxon>Agaricineae</taxon>
        <taxon>Strophariaceae</taxon>
        <taxon>Pholiota</taxon>
    </lineage>
</organism>
<dbReference type="PROSITE" id="PS51257">
    <property type="entry name" value="PROKAR_LIPOPROTEIN"/>
    <property type="match status" value="1"/>
</dbReference>
<comment type="caution">
    <text evidence="5">The sequence shown here is derived from an EMBL/GenBank/DDBJ whole genome shotgun (WGS) entry which is preliminary data.</text>
</comment>
<keyword evidence="6" id="KW-1185">Reference proteome</keyword>
<dbReference type="EMBL" id="MU155154">
    <property type="protein sequence ID" value="KAF9483358.1"/>
    <property type="molecule type" value="Genomic_DNA"/>
</dbReference>
<feature type="domain" description="Epoxide hydrolase N-terminal" evidence="4">
    <location>
        <begin position="102"/>
        <end position="191"/>
    </location>
</feature>
<protein>
    <submittedName>
        <fullName evidence="5">Alpha/beta-hydrolase</fullName>
    </submittedName>
</protein>
<dbReference type="GO" id="GO:0097176">
    <property type="term" value="P:epoxide metabolic process"/>
    <property type="evidence" value="ECO:0007669"/>
    <property type="project" value="TreeGrafter"/>
</dbReference>
<keyword evidence="2" id="KW-0058">Aromatic hydrocarbons catabolism</keyword>
<dbReference type="Gene3D" id="3.40.50.1820">
    <property type="entry name" value="alpha/beta hydrolase"/>
    <property type="match status" value="3"/>
</dbReference>
<reference evidence="5" key="1">
    <citation type="submission" date="2020-11" db="EMBL/GenBank/DDBJ databases">
        <authorList>
            <consortium name="DOE Joint Genome Institute"/>
            <person name="Ahrendt S."/>
            <person name="Riley R."/>
            <person name="Andreopoulos W."/>
            <person name="Labutti K."/>
            <person name="Pangilinan J."/>
            <person name="Ruiz-Duenas F.J."/>
            <person name="Barrasa J.M."/>
            <person name="Sanchez-Garcia M."/>
            <person name="Camarero S."/>
            <person name="Miyauchi S."/>
            <person name="Serrano A."/>
            <person name="Linde D."/>
            <person name="Babiker R."/>
            <person name="Drula E."/>
            <person name="Ayuso-Fernandez I."/>
            <person name="Pacheco R."/>
            <person name="Padilla G."/>
            <person name="Ferreira P."/>
            <person name="Barriuso J."/>
            <person name="Kellner H."/>
            <person name="Castanera R."/>
            <person name="Alfaro M."/>
            <person name="Ramirez L."/>
            <person name="Pisabarro A.G."/>
            <person name="Kuo A."/>
            <person name="Tritt A."/>
            <person name="Lipzen A."/>
            <person name="He G."/>
            <person name="Yan M."/>
            <person name="Ng V."/>
            <person name="Cullen D."/>
            <person name="Martin F."/>
            <person name="Rosso M.-N."/>
            <person name="Henrissat B."/>
            <person name="Hibbett D."/>
            <person name="Martinez A.T."/>
            <person name="Grigoriev I.V."/>
        </authorList>
    </citation>
    <scope>NUCLEOTIDE SEQUENCE</scope>
    <source>
        <strain evidence="5">CIRM-BRFM 674</strain>
    </source>
</reference>
<proteinExistence type="inferred from homology"/>
<sequence length="410" mass="46448">MEERGDYSAQYMGIILACSDFYQVQFEFLQGFTGASSCWVRAGLINDRTPFQIDIPDASTQLLRQKLNLATLPDERDEAGWDYGAPLSDIRRILSRLKDGSSWSLRDELDNAGWDYGAPLSDVRRLLARWKNGYDWRKYEAQINAELPQFTRDIDVEGFGALNIHYVHQKSNVTGAIPLLFVHGWSRSFLKVQKILPLLFNGSDDHPAFHVVALSLPGYGFSEAPKTKGFGQHQYAEVMMNMITRRIAQIYGPKHSKAWHMNMPMSSGYMKEQNTMPHTIGYSLADSPVGLLAWIYEKLVTWTDDYPWEDDEVLTWISIYLFSRAGPAASLRIYYEANKGGLELAFTTDIATTIPLGYSYFPEELSIFPRRWSFCCARTQALVDDVRKMFGKGGPAFSVVPGKTGYAEGL</sequence>
<dbReference type="GO" id="GO:0004301">
    <property type="term" value="F:epoxide hydrolase activity"/>
    <property type="evidence" value="ECO:0007669"/>
    <property type="project" value="TreeGrafter"/>
</dbReference>
<dbReference type="OrthoDB" id="7130006at2759"/>
<dbReference type="SUPFAM" id="SSF53474">
    <property type="entry name" value="alpha/beta-Hydrolases"/>
    <property type="match status" value="2"/>
</dbReference>
<evidence type="ECO:0000256" key="3">
    <source>
        <dbReference type="ARBA" id="ARBA00022801"/>
    </source>
</evidence>
<accession>A0A9P5ZA18</accession>
<evidence type="ECO:0000259" key="4">
    <source>
        <dbReference type="Pfam" id="PF06441"/>
    </source>
</evidence>
<dbReference type="PANTHER" id="PTHR21661:SF35">
    <property type="entry name" value="EPOXIDE HYDROLASE"/>
    <property type="match status" value="1"/>
</dbReference>
<evidence type="ECO:0000313" key="6">
    <source>
        <dbReference type="Proteomes" id="UP000807469"/>
    </source>
</evidence>
<evidence type="ECO:0000256" key="2">
    <source>
        <dbReference type="ARBA" id="ARBA00022797"/>
    </source>
</evidence>
<gene>
    <name evidence="5" type="ORF">BDN70DRAFT_891767</name>
</gene>
<evidence type="ECO:0000313" key="5">
    <source>
        <dbReference type="EMBL" id="KAF9483358.1"/>
    </source>
</evidence>
<name>A0A9P5ZA18_9AGAR</name>
<dbReference type="InterPro" id="IPR010497">
    <property type="entry name" value="Epoxide_hydro_N"/>
</dbReference>